<evidence type="ECO:0000256" key="1">
    <source>
        <dbReference type="SAM" id="Phobius"/>
    </source>
</evidence>
<comment type="caution">
    <text evidence="2">The sequence shown here is derived from an EMBL/GenBank/DDBJ whole genome shotgun (WGS) entry which is preliminary data.</text>
</comment>
<feature type="transmembrane region" description="Helical" evidence="1">
    <location>
        <begin position="73"/>
        <end position="93"/>
    </location>
</feature>
<keyword evidence="1" id="KW-0812">Transmembrane</keyword>
<dbReference type="PANTHER" id="PTHR42029">
    <property type="entry name" value="AN04G07800"/>
    <property type="match status" value="1"/>
</dbReference>
<evidence type="ECO:0000313" key="2">
    <source>
        <dbReference type="EMBL" id="KAL1643672.1"/>
    </source>
</evidence>
<name>A0ABR3TTA4_9PEZI</name>
<keyword evidence="3" id="KW-1185">Reference proteome</keyword>
<feature type="transmembrane region" description="Helical" evidence="1">
    <location>
        <begin position="135"/>
        <end position="159"/>
    </location>
</feature>
<reference evidence="2 3" key="1">
    <citation type="journal article" date="2023" name="Plant Dis.">
        <title>First Report of Diplodia intermedia Causing Canker and Dieback Diseases on Apple Trees in Canada.</title>
        <authorList>
            <person name="Ellouze W."/>
            <person name="Ilyukhin E."/>
            <person name="Sulman M."/>
            <person name="Ali S."/>
        </authorList>
    </citation>
    <scope>NUCLEOTIDE SEQUENCE [LARGE SCALE GENOMIC DNA]</scope>
    <source>
        <strain evidence="2 3">M45-28</strain>
    </source>
</reference>
<organism evidence="2 3">
    <name type="scientific">Diplodia intermedia</name>
    <dbReference type="NCBI Taxonomy" id="856260"/>
    <lineage>
        <taxon>Eukaryota</taxon>
        <taxon>Fungi</taxon>
        <taxon>Dikarya</taxon>
        <taxon>Ascomycota</taxon>
        <taxon>Pezizomycotina</taxon>
        <taxon>Dothideomycetes</taxon>
        <taxon>Dothideomycetes incertae sedis</taxon>
        <taxon>Botryosphaeriales</taxon>
        <taxon>Botryosphaeriaceae</taxon>
        <taxon>Diplodia</taxon>
    </lineage>
</organism>
<evidence type="ECO:0000313" key="3">
    <source>
        <dbReference type="Proteomes" id="UP001521184"/>
    </source>
</evidence>
<dbReference type="EMBL" id="JAKEKT020000026">
    <property type="protein sequence ID" value="KAL1643672.1"/>
    <property type="molecule type" value="Genomic_DNA"/>
</dbReference>
<keyword evidence="1" id="KW-0472">Membrane</keyword>
<accession>A0ABR3TTA4</accession>
<keyword evidence="1" id="KW-1133">Transmembrane helix</keyword>
<protein>
    <submittedName>
        <fullName evidence="2">Uncharacterized protein</fullName>
    </submittedName>
</protein>
<dbReference type="PANTHER" id="PTHR42029:SF3">
    <property type="entry name" value="AN04G07800"/>
    <property type="match status" value="1"/>
</dbReference>
<feature type="transmembrane region" description="Helical" evidence="1">
    <location>
        <begin position="99"/>
        <end position="123"/>
    </location>
</feature>
<proteinExistence type="predicted"/>
<gene>
    <name evidence="2" type="ORF">SLS58_004687</name>
</gene>
<feature type="transmembrane region" description="Helical" evidence="1">
    <location>
        <begin position="179"/>
        <end position="198"/>
    </location>
</feature>
<feature type="transmembrane region" description="Helical" evidence="1">
    <location>
        <begin position="210"/>
        <end position="231"/>
    </location>
</feature>
<dbReference type="Proteomes" id="UP001521184">
    <property type="component" value="Unassembled WGS sequence"/>
</dbReference>
<sequence>MAPAALLAPRAADEPMVGRPTNPDGLVLEAWAQGFMYEGTFRMRSHATDAFRRVGSLVIMTCITIANMRRGVFLHRLILIELIMGMFHGTFIFAHEPYYGWYLSSTAIFLNASWCLHNVIAWLKNKPFLSRKVSLFYITTVVLGFGYWVLEIYANFAFFNNINKIFLKTRPWEALFRDPWWIFTTINLIYNIHTRYDLSIWHIVRISPRFGVLLASMLLSIIFIVIDILAVTRVFNAHALPDGINPFWKLAFVFKCLTDTIVLDDFKTALDRLSKARKRQLSSGPTALEDGNLDGADGWTRGWKGVGGGSTKEDKARRMSPATKRIEDINFADRDEEQDVFAPLSLEDALRLPRRLESGHSGRRLL</sequence>